<dbReference type="PANTHER" id="PTHR43464:SF19">
    <property type="entry name" value="UBIQUINONE BIOSYNTHESIS O-METHYLTRANSFERASE, MITOCHONDRIAL"/>
    <property type="match status" value="1"/>
</dbReference>
<dbReference type="Proteomes" id="UP000479226">
    <property type="component" value="Unassembled WGS sequence"/>
</dbReference>
<keyword evidence="1 5" id="KW-0489">Methyltransferase</keyword>
<evidence type="ECO:0000256" key="1">
    <source>
        <dbReference type="ARBA" id="ARBA00022603"/>
    </source>
</evidence>
<dbReference type="GO" id="GO:0032259">
    <property type="term" value="P:methylation"/>
    <property type="evidence" value="ECO:0007669"/>
    <property type="project" value="UniProtKB-KW"/>
</dbReference>
<evidence type="ECO:0000313" key="5">
    <source>
        <dbReference type="EMBL" id="NGN82027.1"/>
    </source>
</evidence>
<dbReference type="SUPFAM" id="SSF53335">
    <property type="entry name" value="S-adenosyl-L-methionine-dependent methyltransferases"/>
    <property type="match status" value="1"/>
</dbReference>
<reference evidence="5 6" key="1">
    <citation type="submission" date="2020-02" db="EMBL/GenBank/DDBJ databases">
        <title>Genome sequence of the type strain DSM 27180 of Arthrobacter silviterrae.</title>
        <authorList>
            <person name="Gao J."/>
            <person name="Sun J."/>
        </authorList>
    </citation>
    <scope>NUCLEOTIDE SEQUENCE [LARGE SCALE GENOMIC DNA]</scope>
    <source>
        <strain evidence="5 6">DSM 27180</strain>
    </source>
</reference>
<dbReference type="PANTHER" id="PTHR43464">
    <property type="entry name" value="METHYLTRANSFERASE"/>
    <property type="match status" value="1"/>
</dbReference>
<name>A0ABX0D562_9MICC</name>
<dbReference type="Gene3D" id="3.40.50.150">
    <property type="entry name" value="Vaccinia Virus protein VP39"/>
    <property type="match status" value="1"/>
</dbReference>
<dbReference type="Pfam" id="PF13649">
    <property type="entry name" value="Methyltransf_25"/>
    <property type="match status" value="1"/>
</dbReference>
<evidence type="ECO:0000259" key="4">
    <source>
        <dbReference type="Pfam" id="PF13649"/>
    </source>
</evidence>
<dbReference type="RefSeq" id="WP_165180111.1">
    <property type="nucleotide sequence ID" value="NZ_JAAKZI010000001.1"/>
</dbReference>
<keyword evidence="6" id="KW-1185">Reference proteome</keyword>
<gene>
    <name evidence="5" type="ORF">G6N77_00915</name>
</gene>
<dbReference type="CDD" id="cd02440">
    <property type="entry name" value="AdoMet_MTases"/>
    <property type="match status" value="1"/>
</dbReference>
<dbReference type="InterPro" id="IPR029063">
    <property type="entry name" value="SAM-dependent_MTases_sf"/>
</dbReference>
<evidence type="ECO:0000256" key="2">
    <source>
        <dbReference type="ARBA" id="ARBA00022679"/>
    </source>
</evidence>
<evidence type="ECO:0000256" key="3">
    <source>
        <dbReference type="ARBA" id="ARBA00022691"/>
    </source>
</evidence>
<evidence type="ECO:0000313" key="6">
    <source>
        <dbReference type="Proteomes" id="UP000479226"/>
    </source>
</evidence>
<feature type="domain" description="Methyltransferase" evidence="4">
    <location>
        <begin position="62"/>
        <end position="149"/>
    </location>
</feature>
<dbReference type="EMBL" id="JAAKZI010000001">
    <property type="protein sequence ID" value="NGN82027.1"/>
    <property type="molecule type" value="Genomic_DNA"/>
</dbReference>
<keyword evidence="2" id="KW-0808">Transferase</keyword>
<proteinExistence type="predicted"/>
<dbReference type="NCBIfam" id="NF004851">
    <property type="entry name" value="PRK06202.1"/>
    <property type="match status" value="1"/>
</dbReference>
<accession>A0ABX0D562</accession>
<organism evidence="5 6">
    <name type="scientific">Arthrobacter silviterrae</name>
    <dbReference type="NCBI Taxonomy" id="2026658"/>
    <lineage>
        <taxon>Bacteria</taxon>
        <taxon>Bacillati</taxon>
        <taxon>Actinomycetota</taxon>
        <taxon>Actinomycetes</taxon>
        <taxon>Micrococcales</taxon>
        <taxon>Micrococcaceae</taxon>
        <taxon>Arthrobacter</taxon>
    </lineage>
</organism>
<comment type="caution">
    <text evidence="5">The sequence shown here is derived from an EMBL/GenBank/DDBJ whole genome shotgun (WGS) entry which is preliminary data.</text>
</comment>
<sequence length="233" mass="25607">MRFLSERDPDAVEEMDRPDCDPVRLARTYAQFKLVNAVVSGWHGVYRHRIRPLLSPDAPTTILDIGCGGGDIARKLAGWAERDALLLEVTAIDPDQRALDFATAQPGTGVTYRKAYSSGLVREGATFDLVISNHMLHHLSPAELQGLLADSEMLARRAAIHCDIARSPAAYALFWAGTLPFFPGSFIRRDGLASIRRSYTGAELLAAARPGWDVQPERPYRNLLTFRPGGAHG</sequence>
<dbReference type="InterPro" id="IPR041698">
    <property type="entry name" value="Methyltransf_25"/>
</dbReference>
<keyword evidence="3" id="KW-0949">S-adenosyl-L-methionine</keyword>
<dbReference type="GO" id="GO:0008168">
    <property type="term" value="F:methyltransferase activity"/>
    <property type="evidence" value="ECO:0007669"/>
    <property type="project" value="UniProtKB-KW"/>
</dbReference>
<protein>
    <submittedName>
        <fullName evidence="5">Methyltransferase domain-containing protein</fullName>
    </submittedName>
</protein>